<evidence type="ECO:0000256" key="1">
    <source>
        <dbReference type="ARBA" id="ARBA00022670"/>
    </source>
</evidence>
<dbReference type="GO" id="GO:0006508">
    <property type="term" value="P:proteolysis"/>
    <property type="evidence" value="ECO:0007669"/>
    <property type="project" value="UniProtKB-KW"/>
</dbReference>
<dbReference type="PROSITE" id="PS51864">
    <property type="entry name" value="ASTACIN"/>
    <property type="match status" value="1"/>
</dbReference>
<feature type="domain" description="EGF-like" evidence="9">
    <location>
        <begin position="343"/>
        <end position="380"/>
    </location>
</feature>
<dbReference type="SMART" id="SM00235">
    <property type="entry name" value="ZnMc"/>
    <property type="match status" value="1"/>
</dbReference>
<dbReference type="InterPro" id="IPR035892">
    <property type="entry name" value="C2_domain_sf"/>
</dbReference>
<dbReference type="PROSITE" id="PS01186">
    <property type="entry name" value="EGF_2"/>
    <property type="match status" value="1"/>
</dbReference>
<dbReference type="SMART" id="SM00181">
    <property type="entry name" value="EGF"/>
    <property type="match status" value="1"/>
</dbReference>
<dbReference type="Pfam" id="PF01400">
    <property type="entry name" value="Astacin"/>
    <property type="match status" value="1"/>
</dbReference>
<dbReference type="CDD" id="cd00030">
    <property type="entry name" value="C2"/>
    <property type="match status" value="1"/>
</dbReference>
<dbReference type="GO" id="GO:0008270">
    <property type="term" value="F:zinc ion binding"/>
    <property type="evidence" value="ECO:0007669"/>
    <property type="project" value="InterPro"/>
</dbReference>
<evidence type="ECO:0000256" key="3">
    <source>
        <dbReference type="ARBA" id="ARBA00022801"/>
    </source>
</evidence>
<dbReference type="SUPFAM" id="SSF55486">
    <property type="entry name" value="Metalloproteases ('zincins'), catalytic domain"/>
    <property type="match status" value="1"/>
</dbReference>
<dbReference type="Pfam" id="PF00008">
    <property type="entry name" value="EGF"/>
    <property type="match status" value="1"/>
</dbReference>
<evidence type="ECO:0000256" key="7">
    <source>
        <dbReference type="RuleBase" id="RU361183"/>
    </source>
</evidence>
<dbReference type="EC" id="3.4.24.-" evidence="7"/>
<evidence type="ECO:0000256" key="6">
    <source>
        <dbReference type="PROSITE-ProRule" id="PRU00076"/>
    </source>
</evidence>
<keyword evidence="5 7" id="KW-0482">Metalloprotease</keyword>
<feature type="domain" description="C2" evidence="8">
    <location>
        <begin position="365"/>
        <end position="497"/>
    </location>
</feature>
<dbReference type="InterPro" id="IPR024079">
    <property type="entry name" value="MetalloPept_cat_dom_sf"/>
</dbReference>
<dbReference type="SUPFAM" id="SSF57196">
    <property type="entry name" value="EGF/Laminin"/>
    <property type="match status" value="1"/>
</dbReference>
<dbReference type="PANTHER" id="PTHR10127:SF780">
    <property type="entry name" value="METALLOENDOPEPTIDASE"/>
    <property type="match status" value="1"/>
</dbReference>
<dbReference type="GO" id="GO:0004222">
    <property type="term" value="F:metalloendopeptidase activity"/>
    <property type="evidence" value="ECO:0007669"/>
    <property type="project" value="UniProtKB-UniRule"/>
</dbReference>
<sequence>MMKVILLYPLVCLVVLRICSAAGVRGSHKKWDADKPIRYSFDKDVIPSAKDSIVAALERFERDTCLEFKEGKSSGNHIFFTSKKSECYSARVGFRGGRHIVSVHPYCYGGYPLLSQALYQLGKVLGMVETHSRPDRDDHISVNKSNVLVRFRSLFSKVRWSDYADEGVGFDRNSIMIFEQRFLSRNGKKTFAMKNSAVSRPAASKWLSKSDVKLLNRMYDCPAKAEKGRFIFRLKRARNWPARARVKVTAVDSKGKRHVKQMTVKRDPNTPRFFGYKFDFGKGRFQYFRVAVLNNDIANPQQIFLEQLYTISEGDTYFLLCQAPGSCNTNLRFKTEFKPLPGGGSRCDPNPCKNGGECKVAGGSSYTCKCLAGFYRQNCELMWGELIVTAVRGQNLDHDDSDDVLDRRVNIPDPYVQVTATNFNNTEVVRKSRVERNNANPDWKGERLYLGMSSWQEIEVKVLDFESDPGNVHEHLVPRRRFHRTPSYGESTILLCGSNPGCTRFVEIKLSFKPVAPPPICPVGFTGFNCDIPFGVLDVKIFKGVGLPNDSGNPLNPFVVITAKNERCLQFSKETSTKFGTTNPVWDESFQFGKETWTSVAINVMAEDVLGDGDIQVLPTQEFFIKPVPEFKIVFRRRVCISPRNCTQYVEIEISYKERLQPDVVSDQLYACA</sequence>
<dbReference type="InterPro" id="IPR000008">
    <property type="entry name" value="C2_dom"/>
</dbReference>
<organism evidence="11 12">
    <name type="scientific">Rhodosorus marinus</name>
    <dbReference type="NCBI Taxonomy" id="101924"/>
    <lineage>
        <taxon>Eukaryota</taxon>
        <taxon>Rhodophyta</taxon>
        <taxon>Stylonematophyceae</taxon>
        <taxon>Stylonematales</taxon>
        <taxon>Stylonemataceae</taxon>
        <taxon>Rhodosorus</taxon>
    </lineage>
</organism>
<dbReference type="SMART" id="SM00239">
    <property type="entry name" value="C2"/>
    <property type="match status" value="2"/>
</dbReference>
<proteinExistence type="predicted"/>
<comment type="cofactor">
    <cofactor evidence="7">
        <name>Zn(2+)</name>
        <dbReference type="ChEBI" id="CHEBI:29105"/>
    </cofactor>
    <text evidence="7">Binds 1 zinc ion per subunit.</text>
</comment>
<feature type="domain" description="C2" evidence="8">
    <location>
        <begin position="514"/>
        <end position="641"/>
    </location>
</feature>
<evidence type="ECO:0000313" key="11">
    <source>
        <dbReference type="EMBL" id="KAJ8905550.1"/>
    </source>
</evidence>
<evidence type="ECO:0000256" key="2">
    <source>
        <dbReference type="ARBA" id="ARBA00022723"/>
    </source>
</evidence>
<dbReference type="Proteomes" id="UP001157974">
    <property type="component" value="Unassembled WGS sequence"/>
</dbReference>
<keyword evidence="4 7" id="KW-0862">Zinc</keyword>
<keyword evidence="6" id="KW-1015">Disulfide bond</keyword>
<name>A0AAV8USN2_9RHOD</name>
<comment type="caution">
    <text evidence="6">Lacks conserved residue(s) required for the propagation of feature annotation.</text>
</comment>
<dbReference type="Gene3D" id="2.60.40.150">
    <property type="entry name" value="C2 domain"/>
    <property type="match status" value="2"/>
</dbReference>
<dbReference type="Gene3D" id="2.10.25.10">
    <property type="entry name" value="Laminin"/>
    <property type="match status" value="1"/>
</dbReference>
<gene>
    <name evidence="11" type="ORF">NDN08_002057</name>
</gene>
<dbReference type="AlphaFoldDB" id="A0AAV8USN2"/>
<reference evidence="11 12" key="1">
    <citation type="journal article" date="2023" name="Nat. Commun.">
        <title>Origin of minicircular mitochondrial genomes in red algae.</title>
        <authorList>
            <person name="Lee Y."/>
            <person name="Cho C.H."/>
            <person name="Lee Y.M."/>
            <person name="Park S.I."/>
            <person name="Yang J.H."/>
            <person name="West J.A."/>
            <person name="Bhattacharya D."/>
            <person name="Yoon H.S."/>
        </authorList>
    </citation>
    <scope>NUCLEOTIDE SEQUENCE [LARGE SCALE GENOMIC DNA]</scope>
    <source>
        <strain evidence="11 12">CCMP1338</strain>
        <tissue evidence="11">Whole cell</tissue>
    </source>
</reference>
<evidence type="ECO:0000259" key="8">
    <source>
        <dbReference type="PROSITE" id="PS50004"/>
    </source>
</evidence>
<evidence type="ECO:0000259" key="9">
    <source>
        <dbReference type="PROSITE" id="PS50026"/>
    </source>
</evidence>
<feature type="signal peptide" evidence="7">
    <location>
        <begin position="1"/>
        <end position="21"/>
    </location>
</feature>
<keyword evidence="3 7" id="KW-0378">Hydrolase</keyword>
<feature type="domain" description="Peptidase M12A" evidence="10">
    <location>
        <begin position="22"/>
        <end position="222"/>
    </location>
</feature>
<evidence type="ECO:0000313" key="12">
    <source>
        <dbReference type="Proteomes" id="UP001157974"/>
    </source>
</evidence>
<keyword evidence="7" id="KW-0732">Signal</keyword>
<dbReference type="Gene3D" id="3.40.390.10">
    <property type="entry name" value="Collagenase (Catalytic Domain)"/>
    <property type="match status" value="1"/>
</dbReference>
<evidence type="ECO:0000256" key="5">
    <source>
        <dbReference type="ARBA" id="ARBA00023049"/>
    </source>
</evidence>
<protein>
    <recommendedName>
        <fullName evidence="7">Metalloendopeptidase</fullName>
        <ecNumber evidence="7">3.4.24.-</ecNumber>
    </recommendedName>
</protein>
<keyword evidence="1 7" id="KW-0645">Protease</keyword>
<dbReference type="Pfam" id="PF00168">
    <property type="entry name" value="C2"/>
    <property type="match status" value="2"/>
</dbReference>
<dbReference type="SUPFAM" id="SSF49562">
    <property type="entry name" value="C2 domain (Calcium/lipid-binding domain, CaLB)"/>
    <property type="match status" value="2"/>
</dbReference>
<evidence type="ECO:0000259" key="10">
    <source>
        <dbReference type="PROSITE" id="PS51864"/>
    </source>
</evidence>
<comment type="caution">
    <text evidence="11">The sequence shown here is derived from an EMBL/GenBank/DDBJ whole genome shotgun (WGS) entry which is preliminary data.</text>
</comment>
<accession>A0AAV8USN2</accession>
<dbReference type="InterPro" id="IPR001506">
    <property type="entry name" value="Peptidase_M12A"/>
</dbReference>
<feature type="chain" id="PRO_5043093759" description="Metalloendopeptidase" evidence="7">
    <location>
        <begin position="22"/>
        <end position="673"/>
    </location>
</feature>
<dbReference type="PRINTS" id="PR00480">
    <property type="entry name" value="ASTACIN"/>
</dbReference>
<keyword evidence="2 7" id="KW-0479">Metal-binding</keyword>
<dbReference type="InterPro" id="IPR000742">
    <property type="entry name" value="EGF"/>
</dbReference>
<dbReference type="EMBL" id="JAMWBK010000004">
    <property type="protein sequence ID" value="KAJ8905550.1"/>
    <property type="molecule type" value="Genomic_DNA"/>
</dbReference>
<keyword evidence="12" id="KW-1185">Reference proteome</keyword>
<dbReference type="InterPro" id="IPR006026">
    <property type="entry name" value="Peptidase_Metallo"/>
</dbReference>
<evidence type="ECO:0000256" key="4">
    <source>
        <dbReference type="ARBA" id="ARBA00022833"/>
    </source>
</evidence>
<feature type="disulfide bond" evidence="6">
    <location>
        <begin position="370"/>
        <end position="379"/>
    </location>
</feature>
<dbReference type="PANTHER" id="PTHR10127">
    <property type="entry name" value="DISCOIDIN, CUB, EGF, LAMININ , AND ZINC METALLOPROTEASE DOMAIN CONTAINING"/>
    <property type="match status" value="1"/>
</dbReference>
<dbReference type="PROSITE" id="PS50004">
    <property type="entry name" value="C2"/>
    <property type="match status" value="2"/>
</dbReference>
<dbReference type="CDD" id="cd00054">
    <property type="entry name" value="EGF_CA"/>
    <property type="match status" value="1"/>
</dbReference>
<dbReference type="PROSITE" id="PS50026">
    <property type="entry name" value="EGF_3"/>
    <property type="match status" value="1"/>
</dbReference>
<keyword evidence="6" id="KW-0245">EGF-like domain</keyword>